<comment type="caution">
    <text evidence="3">The sequence shown here is derived from an EMBL/GenBank/DDBJ whole genome shotgun (WGS) entry which is preliminary data.</text>
</comment>
<evidence type="ECO:0000313" key="4">
    <source>
        <dbReference type="Proteomes" id="UP001150217"/>
    </source>
</evidence>
<keyword evidence="2" id="KW-0732">Signal</keyword>
<sequence length="461" mass="50772">MLSFTRIFLSPSSLSPALHHPLRFLFLFSLAFLINSVITFAEATPVPPGIPQPSEIFQFERCTSHKTSGFLFRVGFYDPQGGRTTKSKFGQGVLVVCIGMNHCLGYMTTTTTAGGGGSVGTVIRTSPQRRNRINGISTDAYHQLPIKPDCDKFNTWSSSYNGQEHNPGRTLVNFLMSIADLQSALRVDPHNTSDTVTIDSETSYILAVLDYLQSRGMLETYNRSQIKEFLETLKNANQLPSSSMLSWGFRNFEGKGRWILLTRVPSEDRKTTLLCFGILYCFGLHDKSGVKYLHPVTSHQIPDKRYLVGMRSSGLYPSFDLQKFEAQLKTSSFLARLTGHSQPAIPFKDISSTEIKLETGLEKEDTEEQGSFYFRVLLGYMAAKGITGNYNTETYGKMMNVLELARARKTNTAVAAALSGGSGSTQQAPAHDTPGTNSQGGGAADYPPKISVSSLLQDVNQ</sequence>
<keyword evidence="4" id="KW-1185">Reference proteome</keyword>
<organism evidence="3 4">
    <name type="scientific">Lentinula lateritia</name>
    <dbReference type="NCBI Taxonomy" id="40482"/>
    <lineage>
        <taxon>Eukaryota</taxon>
        <taxon>Fungi</taxon>
        <taxon>Dikarya</taxon>
        <taxon>Basidiomycota</taxon>
        <taxon>Agaricomycotina</taxon>
        <taxon>Agaricomycetes</taxon>
        <taxon>Agaricomycetidae</taxon>
        <taxon>Agaricales</taxon>
        <taxon>Marasmiineae</taxon>
        <taxon>Omphalotaceae</taxon>
        <taxon>Lentinula</taxon>
    </lineage>
</organism>
<proteinExistence type="predicted"/>
<evidence type="ECO:0000256" key="1">
    <source>
        <dbReference type="SAM" id="MobiDB-lite"/>
    </source>
</evidence>
<evidence type="ECO:0000313" key="3">
    <source>
        <dbReference type="EMBL" id="KAJ4468932.1"/>
    </source>
</evidence>
<reference evidence="3" key="1">
    <citation type="submission" date="2022-08" db="EMBL/GenBank/DDBJ databases">
        <title>A Global Phylogenomic Analysis of the Shiitake Genus Lentinula.</title>
        <authorList>
            <consortium name="DOE Joint Genome Institute"/>
            <person name="Sierra-Patev S."/>
            <person name="Min B."/>
            <person name="Naranjo-Ortiz M."/>
            <person name="Looney B."/>
            <person name="Konkel Z."/>
            <person name="Slot J.C."/>
            <person name="Sakamoto Y."/>
            <person name="Steenwyk J.L."/>
            <person name="Rokas A."/>
            <person name="Carro J."/>
            <person name="Camarero S."/>
            <person name="Ferreira P."/>
            <person name="Molpeceres G."/>
            <person name="Ruiz-Duenas F.J."/>
            <person name="Serrano A."/>
            <person name="Henrissat B."/>
            <person name="Drula E."/>
            <person name="Hughes K.W."/>
            <person name="Mata J.L."/>
            <person name="Ishikawa N.K."/>
            <person name="Vargas-Isla R."/>
            <person name="Ushijima S."/>
            <person name="Smith C.A."/>
            <person name="Ahrendt S."/>
            <person name="Andreopoulos W."/>
            <person name="He G."/>
            <person name="Labutti K."/>
            <person name="Lipzen A."/>
            <person name="Ng V."/>
            <person name="Riley R."/>
            <person name="Sandor L."/>
            <person name="Barry K."/>
            <person name="Martinez A.T."/>
            <person name="Xiao Y."/>
            <person name="Gibbons J.G."/>
            <person name="Terashima K."/>
            <person name="Grigoriev I.V."/>
            <person name="Hibbett D.S."/>
        </authorList>
    </citation>
    <scope>NUCLEOTIDE SEQUENCE</scope>
    <source>
        <strain evidence="3">RHP3577 ss4</strain>
    </source>
</reference>
<feature type="signal peptide" evidence="2">
    <location>
        <begin position="1"/>
        <end position="43"/>
    </location>
</feature>
<feature type="compositionally biased region" description="Polar residues" evidence="1">
    <location>
        <begin position="451"/>
        <end position="461"/>
    </location>
</feature>
<name>A0ABQ8V249_9AGAR</name>
<evidence type="ECO:0000256" key="2">
    <source>
        <dbReference type="SAM" id="SignalP"/>
    </source>
</evidence>
<gene>
    <name evidence="3" type="ORF">C8R41DRAFT_853842</name>
</gene>
<feature type="non-terminal residue" evidence="3">
    <location>
        <position position="461"/>
    </location>
</feature>
<feature type="chain" id="PRO_5045794207" evidence="2">
    <location>
        <begin position="44"/>
        <end position="461"/>
    </location>
</feature>
<dbReference type="EMBL" id="JANVFT010000099">
    <property type="protein sequence ID" value="KAJ4468932.1"/>
    <property type="molecule type" value="Genomic_DNA"/>
</dbReference>
<feature type="region of interest" description="Disordered" evidence="1">
    <location>
        <begin position="416"/>
        <end position="461"/>
    </location>
</feature>
<dbReference type="Proteomes" id="UP001150217">
    <property type="component" value="Unassembled WGS sequence"/>
</dbReference>
<accession>A0ABQ8V249</accession>
<protein>
    <submittedName>
        <fullName evidence="3">Uncharacterized protein</fullName>
    </submittedName>
</protein>